<protein>
    <recommendedName>
        <fullName evidence="4">Methyltransferase type 11 domain-containing protein</fullName>
    </recommendedName>
</protein>
<name>A0ABP4FNI3_9PSEU</name>
<feature type="domain" description="Methyltransferase type 11" evidence="4">
    <location>
        <begin position="7"/>
        <end position="100"/>
    </location>
</feature>
<dbReference type="Proteomes" id="UP001500467">
    <property type="component" value="Unassembled WGS sequence"/>
</dbReference>
<dbReference type="Pfam" id="PF08241">
    <property type="entry name" value="Methyltransf_11"/>
    <property type="match status" value="1"/>
</dbReference>
<keyword evidence="6" id="KW-1185">Reference proteome</keyword>
<evidence type="ECO:0000256" key="2">
    <source>
        <dbReference type="ARBA" id="ARBA00022679"/>
    </source>
</evidence>
<dbReference type="InterPro" id="IPR013216">
    <property type="entry name" value="Methyltransf_11"/>
</dbReference>
<dbReference type="InterPro" id="IPR029063">
    <property type="entry name" value="SAM-dependent_MTases_sf"/>
</dbReference>
<evidence type="ECO:0000313" key="6">
    <source>
        <dbReference type="Proteomes" id="UP001500467"/>
    </source>
</evidence>
<keyword evidence="1" id="KW-0489">Methyltransferase</keyword>
<evidence type="ECO:0000256" key="1">
    <source>
        <dbReference type="ARBA" id="ARBA00022603"/>
    </source>
</evidence>
<evidence type="ECO:0000313" key="5">
    <source>
        <dbReference type="EMBL" id="GAA1193039.1"/>
    </source>
</evidence>
<sequence>MSGRRVLDAGCGSGPLSAALRDRGATVTGFDLSRRMVQLARDRLGPGADLQVADVAAPLPYRDGAFDDVVAALVLHYLEDWAAPVSELRRVLRPGGRLIVAVNHPIIYKLIHPDADYFAVARWSDEYTFDGQRATLTYWHRPLRAR</sequence>
<accession>A0ABP4FNI3</accession>
<keyword evidence="2" id="KW-0808">Transferase</keyword>
<comment type="caution">
    <text evidence="5">The sequence shown here is derived from an EMBL/GenBank/DDBJ whole genome shotgun (WGS) entry which is preliminary data.</text>
</comment>
<organism evidence="5 6">
    <name type="scientific">Prauserella alba</name>
    <dbReference type="NCBI Taxonomy" id="176898"/>
    <lineage>
        <taxon>Bacteria</taxon>
        <taxon>Bacillati</taxon>
        <taxon>Actinomycetota</taxon>
        <taxon>Actinomycetes</taxon>
        <taxon>Pseudonocardiales</taxon>
        <taxon>Pseudonocardiaceae</taxon>
        <taxon>Prauserella</taxon>
    </lineage>
</organism>
<evidence type="ECO:0000259" key="4">
    <source>
        <dbReference type="Pfam" id="PF08241"/>
    </source>
</evidence>
<dbReference type="PANTHER" id="PTHR43464">
    <property type="entry name" value="METHYLTRANSFERASE"/>
    <property type="match status" value="1"/>
</dbReference>
<dbReference type="Gene3D" id="3.40.50.150">
    <property type="entry name" value="Vaccinia Virus protein VP39"/>
    <property type="match status" value="1"/>
</dbReference>
<gene>
    <name evidence="5" type="ORF">GCM10009675_04540</name>
</gene>
<dbReference type="EMBL" id="BAAALM010000002">
    <property type="protein sequence ID" value="GAA1193039.1"/>
    <property type="molecule type" value="Genomic_DNA"/>
</dbReference>
<dbReference type="CDD" id="cd02440">
    <property type="entry name" value="AdoMet_MTases"/>
    <property type="match status" value="1"/>
</dbReference>
<dbReference type="PANTHER" id="PTHR43464:SF19">
    <property type="entry name" value="UBIQUINONE BIOSYNTHESIS O-METHYLTRANSFERASE, MITOCHONDRIAL"/>
    <property type="match status" value="1"/>
</dbReference>
<keyword evidence="3" id="KW-0949">S-adenosyl-L-methionine</keyword>
<proteinExistence type="predicted"/>
<evidence type="ECO:0000256" key="3">
    <source>
        <dbReference type="ARBA" id="ARBA00022691"/>
    </source>
</evidence>
<reference evidence="6" key="1">
    <citation type="journal article" date="2019" name="Int. J. Syst. Evol. Microbiol.">
        <title>The Global Catalogue of Microorganisms (GCM) 10K type strain sequencing project: providing services to taxonomists for standard genome sequencing and annotation.</title>
        <authorList>
            <consortium name="The Broad Institute Genomics Platform"/>
            <consortium name="The Broad Institute Genome Sequencing Center for Infectious Disease"/>
            <person name="Wu L."/>
            <person name="Ma J."/>
        </authorList>
    </citation>
    <scope>NUCLEOTIDE SEQUENCE [LARGE SCALE GENOMIC DNA]</scope>
    <source>
        <strain evidence="6">JCM 13022</strain>
    </source>
</reference>
<dbReference type="SUPFAM" id="SSF53335">
    <property type="entry name" value="S-adenosyl-L-methionine-dependent methyltransferases"/>
    <property type="match status" value="1"/>
</dbReference>